<accession>A0ABP0XQ48</accession>
<protein>
    <submittedName>
        <fullName evidence="2">Uncharacterized protein</fullName>
    </submittedName>
</protein>
<evidence type="ECO:0000256" key="1">
    <source>
        <dbReference type="SAM" id="MobiDB-lite"/>
    </source>
</evidence>
<gene>
    <name evidence="2" type="ORF">CITCOLO1_LOCUS1452</name>
</gene>
<organism evidence="2 3">
    <name type="scientific">Citrullus colocynthis</name>
    <name type="common">colocynth</name>
    <dbReference type="NCBI Taxonomy" id="252529"/>
    <lineage>
        <taxon>Eukaryota</taxon>
        <taxon>Viridiplantae</taxon>
        <taxon>Streptophyta</taxon>
        <taxon>Embryophyta</taxon>
        <taxon>Tracheophyta</taxon>
        <taxon>Spermatophyta</taxon>
        <taxon>Magnoliopsida</taxon>
        <taxon>eudicotyledons</taxon>
        <taxon>Gunneridae</taxon>
        <taxon>Pentapetalae</taxon>
        <taxon>rosids</taxon>
        <taxon>fabids</taxon>
        <taxon>Cucurbitales</taxon>
        <taxon>Cucurbitaceae</taxon>
        <taxon>Benincaseae</taxon>
        <taxon>Citrullus</taxon>
    </lineage>
</organism>
<reference evidence="2 3" key="1">
    <citation type="submission" date="2024-03" db="EMBL/GenBank/DDBJ databases">
        <authorList>
            <person name="Gkanogiannis A."/>
            <person name="Becerra Lopez-Lavalle L."/>
        </authorList>
    </citation>
    <scope>NUCLEOTIDE SEQUENCE [LARGE SCALE GENOMIC DNA]</scope>
</reference>
<evidence type="ECO:0000313" key="3">
    <source>
        <dbReference type="Proteomes" id="UP001642487"/>
    </source>
</evidence>
<dbReference type="EMBL" id="OZ021735">
    <property type="protein sequence ID" value="CAK9309852.1"/>
    <property type="molecule type" value="Genomic_DNA"/>
</dbReference>
<feature type="compositionally biased region" description="Basic residues" evidence="1">
    <location>
        <begin position="54"/>
        <end position="65"/>
    </location>
</feature>
<dbReference type="Proteomes" id="UP001642487">
    <property type="component" value="Chromosome 1"/>
</dbReference>
<proteinExistence type="predicted"/>
<keyword evidence="3" id="KW-1185">Reference proteome</keyword>
<feature type="region of interest" description="Disordered" evidence="1">
    <location>
        <begin position="46"/>
        <end position="105"/>
    </location>
</feature>
<name>A0ABP0XQ48_9ROSI</name>
<sequence length="153" mass="16349">MDSIYQKWMLKSIVKNRVEHRSNLPDLVQPLSIGREAKMMNRLSADSAPMSRNGKGKRWRRKNRGVGRNVEGADGRGVAGEGGDEGLRSDHANGGGAGRRGEKGDGERGIFGIVGIAEKGVELGKIFAVGERSVGEGLRRANEGLGLGLGLEE</sequence>
<evidence type="ECO:0000313" key="2">
    <source>
        <dbReference type="EMBL" id="CAK9309852.1"/>
    </source>
</evidence>